<sequence>MKTKKMHNMATTNPKLLSWFASENPLSVFFKILPIVGILVYFILRNFGWGTAHFVCFLLGLFTWSLFEYVFHRWVYHVKFNNENLRWFLESFHIYHHQKMDDHHVLNAGFFLIYPLFLVFFGIVFVLTKDLPQTSSFCLGLIFYYFFYENVHYFLHYKTFKSGYFHFIQKYHLYHHYKNWKSNFGNTTSFWDRVFGTYDVRYKEFSLGTIENSHLISKK</sequence>
<keyword evidence="11" id="KW-0443">Lipid metabolism</keyword>
<dbReference type="RefSeq" id="WP_048498886.1">
    <property type="nucleotide sequence ID" value="NZ_LFNG01000005.1"/>
</dbReference>
<reference evidence="16 17" key="1">
    <citation type="journal article" date="2004" name="Int. J. Syst. Evol. Microbiol.">
        <title>Kaistella koreensis gen. nov., sp. nov., a novel member of the Chryseobacterium-Bergeyella-Riemerella branch.</title>
        <authorList>
            <person name="Kim M.K."/>
            <person name="Im W.T."/>
            <person name="Shin Y.K."/>
            <person name="Lim J.H."/>
            <person name="Kim S.H."/>
            <person name="Lee B.C."/>
            <person name="Park M.Y."/>
            <person name="Lee K.Y."/>
            <person name="Lee S.T."/>
        </authorList>
    </citation>
    <scope>NUCLEOTIDE SEQUENCE [LARGE SCALE GENOMIC DNA]</scope>
    <source>
        <strain evidence="16 17">CCUG 49689</strain>
    </source>
</reference>
<evidence type="ECO:0000256" key="5">
    <source>
        <dbReference type="ARBA" id="ARBA00022723"/>
    </source>
</evidence>
<dbReference type="EMBL" id="LFNG01000005">
    <property type="protein sequence ID" value="KMQ71920.1"/>
    <property type="molecule type" value="Genomic_DNA"/>
</dbReference>
<evidence type="ECO:0000256" key="10">
    <source>
        <dbReference type="ARBA" id="ARBA00023002"/>
    </source>
</evidence>
<keyword evidence="8" id="KW-0862">Zinc</keyword>
<dbReference type="PATRIC" id="fig|1304281.5.peg.991"/>
<evidence type="ECO:0000256" key="14">
    <source>
        <dbReference type="SAM" id="Phobius"/>
    </source>
</evidence>
<keyword evidence="7" id="KW-0276">Fatty acid metabolism</keyword>
<gene>
    <name evidence="16" type="ORF">ACM44_04595</name>
</gene>
<keyword evidence="6" id="KW-0256">Endoplasmic reticulum</keyword>
<feature type="transmembrane region" description="Helical" evidence="14">
    <location>
        <begin position="50"/>
        <end position="71"/>
    </location>
</feature>
<keyword evidence="17" id="KW-1185">Reference proteome</keyword>
<comment type="caution">
    <text evidence="16">The sequence shown here is derived from an EMBL/GenBank/DDBJ whole genome shotgun (WGS) entry which is preliminary data.</text>
</comment>
<dbReference type="GO" id="GO:0016020">
    <property type="term" value="C:membrane"/>
    <property type="evidence" value="ECO:0007669"/>
    <property type="project" value="InterPro"/>
</dbReference>
<evidence type="ECO:0000256" key="11">
    <source>
        <dbReference type="ARBA" id="ARBA00023098"/>
    </source>
</evidence>
<keyword evidence="9 14" id="KW-1133">Transmembrane helix</keyword>
<dbReference type="Pfam" id="PF04116">
    <property type="entry name" value="FA_hydroxylase"/>
    <property type="match status" value="1"/>
</dbReference>
<keyword evidence="5" id="KW-0479">Metal-binding</keyword>
<feature type="domain" description="Fatty acid hydroxylase" evidence="15">
    <location>
        <begin position="57"/>
        <end position="197"/>
    </location>
</feature>
<evidence type="ECO:0000256" key="7">
    <source>
        <dbReference type="ARBA" id="ARBA00022832"/>
    </source>
</evidence>
<feature type="transmembrane region" description="Helical" evidence="14">
    <location>
        <begin position="26"/>
        <end position="44"/>
    </location>
</feature>
<dbReference type="GO" id="GO:0080132">
    <property type="term" value="F:fatty acid 2-hydroxylase activity"/>
    <property type="evidence" value="ECO:0007669"/>
    <property type="project" value="InterPro"/>
</dbReference>
<dbReference type="STRING" id="1304281.ACM44_04595"/>
<protein>
    <recommendedName>
        <fullName evidence="15">Fatty acid hydroxylase domain-containing protein</fullName>
    </recommendedName>
</protein>
<organism evidence="16 17">
    <name type="scientific">Chryseobacterium koreense CCUG 49689</name>
    <dbReference type="NCBI Taxonomy" id="1304281"/>
    <lineage>
        <taxon>Bacteria</taxon>
        <taxon>Pseudomonadati</taxon>
        <taxon>Bacteroidota</taxon>
        <taxon>Flavobacteriia</taxon>
        <taxon>Flavobacteriales</taxon>
        <taxon>Weeksellaceae</taxon>
        <taxon>Chryseobacterium group</taxon>
        <taxon>Chryseobacterium</taxon>
    </lineage>
</organism>
<accession>A0A0J7LSH1</accession>
<keyword evidence="12 14" id="KW-0472">Membrane</keyword>
<dbReference type="PANTHER" id="PTHR12863:SF1">
    <property type="entry name" value="FATTY ACID 2-HYDROXYLASE"/>
    <property type="match status" value="1"/>
</dbReference>
<feature type="transmembrane region" description="Helical" evidence="14">
    <location>
        <begin position="134"/>
        <end position="155"/>
    </location>
</feature>
<comment type="cofactor">
    <cofactor evidence="1">
        <name>Zn(2+)</name>
        <dbReference type="ChEBI" id="CHEBI:29105"/>
    </cofactor>
</comment>
<evidence type="ECO:0000256" key="2">
    <source>
        <dbReference type="ARBA" id="ARBA00004477"/>
    </source>
</evidence>
<evidence type="ECO:0000256" key="13">
    <source>
        <dbReference type="ARBA" id="ARBA00023160"/>
    </source>
</evidence>
<evidence type="ECO:0000256" key="4">
    <source>
        <dbReference type="ARBA" id="ARBA00022692"/>
    </source>
</evidence>
<evidence type="ECO:0000256" key="1">
    <source>
        <dbReference type="ARBA" id="ARBA00001947"/>
    </source>
</evidence>
<dbReference type="PANTHER" id="PTHR12863">
    <property type="entry name" value="FATTY ACID HYDROXYLASE"/>
    <property type="match status" value="1"/>
</dbReference>
<keyword evidence="4 14" id="KW-0812">Transmembrane</keyword>
<proteinExistence type="predicted"/>
<evidence type="ECO:0000256" key="9">
    <source>
        <dbReference type="ARBA" id="ARBA00022989"/>
    </source>
</evidence>
<evidence type="ECO:0000256" key="6">
    <source>
        <dbReference type="ARBA" id="ARBA00022824"/>
    </source>
</evidence>
<dbReference type="AlphaFoldDB" id="A0A0J7LSH1"/>
<keyword evidence="3" id="KW-0444">Lipid biosynthesis</keyword>
<evidence type="ECO:0000256" key="12">
    <source>
        <dbReference type="ARBA" id="ARBA00023136"/>
    </source>
</evidence>
<evidence type="ECO:0000259" key="15">
    <source>
        <dbReference type="Pfam" id="PF04116"/>
    </source>
</evidence>
<dbReference type="GO" id="GO:0006633">
    <property type="term" value="P:fatty acid biosynthetic process"/>
    <property type="evidence" value="ECO:0007669"/>
    <property type="project" value="UniProtKB-KW"/>
</dbReference>
<dbReference type="InterPro" id="IPR014430">
    <property type="entry name" value="Scs7"/>
</dbReference>
<dbReference type="InterPro" id="IPR006694">
    <property type="entry name" value="Fatty_acid_hydroxylase"/>
</dbReference>
<keyword evidence="10" id="KW-0560">Oxidoreductase</keyword>
<feature type="transmembrane region" description="Helical" evidence="14">
    <location>
        <begin position="105"/>
        <end position="128"/>
    </location>
</feature>
<comment type="subcellular location">
    <subcellularLocation>
        <location evidence="2">Endoplasmic reticulum membrane</location>
        <topology evidence="2">Multi-pass membrane protein</topology>
    </subcellularLocation>
</comment>
<name>A0A0J7LSH1_9FLAO</name>
<dbReference type="OrthoDB" id="9784228at2"/>
<keyword evidence="13" id="KW-0275">Fatty acid biosynthesis</keyword>
<dbReference type="Proteomes" id="UP000035900">
    <property type="component" value="Unassembled WGS sequence"/>
</dbReference>
<evidence type="ECO:0000256" key="3">
    <source>
        <dbReference type="ARBA" id="ARBA00022516"/>
    </source>
</evidence>
<dbReference type="GO" id="GO:0005506">
    <property type="term" value="F:iron ion binding"/>
    <property type="evidence" value="ECO:0007669"/>
    <property type="project" value="InterPro"/>
</dbReference>
<evidence type="ECO:0000256" key="8">
    <source>
        <dbReference type="ARBA" id="ARBA00022833"/>
    </source>
</evidence>
<evidence type="ECO:0000313" key="16">
    <source>
        <dbReference type="EMBL" id="KMQ71920.1"/>
    </source>
</evidence>
<evidence type="ECO:0000313" key="17">
    <source>
        <dbReference type="Proteomes" id="UP000035900"/>
    </source>
</evidence>